<gene>
    <name evidence="3" type="ORF">BU24DRAFT_425621</name>
</gene>
<dbReference type="RefSeq" id="XP_033381398.1">
    <property type="nucleotide sequence ID" value="XM_033528781.1"/>
</dbReference>
<name>A0A6A5XJK2_9PLEO</name>
<keyword evidence="4" id="KW-1185">Reference proteome</keyword>
<feature type="region of interest" description="Disordered" evidence="1">
    <location>
        <begin position="1"/>
        <end position="23"/>
    </location>
</feature>
<accession>A0A6A5XJK2</accession>
<evidence type="ECO:0000256" key="2">
    <source>
        <dbReference type="SAM" id="Phobius"/>
    </source>
</evidence>
<evidence type="ECO:0000313" key="4">
    <source>
        <dbReference type="Proteomes" id="UP000799778"/>
    </source>
</evidence>
<dbReference type="AlphaFoldDB" id="A0A6A5XJK2"/>
<sequence>MDASKPTNIRPVSLPSHKARATSHSLAPLPHSIDLDVTRLDLTAQRSWRSSTTFIGLAIHFVSCCSMSVFQYWITRRPISALLVVALASSRRRRICDVTFEPS</sequence>
<keyword evidence="2" id="KW-0472">Membrane</keyword>
<dbReference type="GeneID" id="54286178"/>
<keyword evidence="2" id="KW-0812">Transmembrane</keyword>
<proteinExistence type="predicted"/>
<reference evidence="3" key="1">
    <citation type="journal article" date="2020" name="Stud. Mycol.">
        <title>101 Dothideomycetes genomes: a test case for predicting lifestyles and emergence of pathogens.</title>
        <authorList>
            <person name="Haridas S."/>
            <person name="Albert R."/>
            <person name="Binder M."/>
            <person name="Bloem J."/>
            <person name="Labutti K."/>
            <person name="Salamov A."/>
            <person name="Andreopoulos B."/>
            <person name="Baker S."/>
            <person name="Barry K."/>
            <person name="Bills G."/>
            <person name="Bluhm B."/>
            <person name="Cannon C."/>
            <person name="Castanera R."/>
            <person name="Culley D."/>
            <person name="Daum C."/>
            <person name="Ezra D."/>
            <person name="Gonzalez J."/>
            <person name="Henrissat B."/>
            <person name="Kuo A."/>
            <person name="Liang C."/>
            <person name="Lipzen A."/>
            <person name="Lutzoni F."/>
            <person name="Magnuson J."/>
            <person name="Mondo S."/>
            <person name="Nolan M."/>
            <person name="Ohm R."/>
            <person name="Pangilinan J."/>
            <person name="Park H.-J."/>
            <person name="Ramirez L."/>
            <person name="Alfaro M."/>
            <person name="Sun H."/>
            <person name="Tritt A."/>
            <person name="Yoshinaga Y."/>
            <person name="Zwiers L.-H."/>
            <person name="Turgeon B."/>
            <person name="Goodwin S."/>
            <person name="Spatafora J."/>
            <person name="Crous P."/>
            <person name="Grigoriev I."/>
        </authorList>
    </citation>
    <scope>NUCLEOTIDE SEQUENCE</scope>
    <source>
        <strain evidence="3">CBS 175.79</strain>
    </source>
</reference>
<dbReference type="EMBL" id="ML978072">
    <property type="protein sequence ID" value="KAF2013059.1"/>
    <property type="molecule type" value="Genomic_DNA"/>
</dbReference>
<protein>
    <submittedName>
        <fullName evidence="3">Uncharacterized protein</fullName>
    </submittedName>
</protein>
<evidence type="ECO:0000313" key="3">
    <source>
        <dbReference type="EMBL" id="KAF2013059.1"/>
    </source>
</evidence>
<organism evidence="3 4">
    <name type="scientific">Aaosphaeria arxii CBS 175.79</name>
    <dbReference type="NCBI Taxonomy" id="1450172"/>
    <lineage>
        <taxon>Eukaryota</taxon>
        <taxon>Fungi</taxon>
        <taxon>Dikarya</taxon>
        <taxon>Ascomycota</taxon>
        <taxon>Pezizomycotina</taxon>
        <taxon>Dothideomycetes</taxon>
        <taxon>Pleosporomycetidae</taxon>
        <taxon>Pleosporales</taxon>
        <taxon>Pleosporales incertae sedis</taxon>
        <taxon>Aaosphaeria</taxon>
    </lineage>
</organism>
<keyword evidence="2" id="KW-1133">Transmembrane helix</keyword>
<evidence type="ECO:0000256" key="1">
    <source>
        <dbReference type="SAM" id="MobiDB-lite"/>
    </source>
</evidence>
<feature type="transmembrane region" description="Helical" evidence="2">
    <location>
        <begin position="54"/>
        <end position="74"/>
    </location>
</feature>
<dbReference type="Proteomes" id="UP000799778">
    <property type="component" value="Unassembled WGS sequence"/>
</dbReference>